<evidence type="ECO:0000313" key="2">
    <source>
        <dbReference type="Proteomes" id="UP001633002"/>
    </source>
</evidence>
<dbReference type="EMBL" id="JBJQOH010000002">
    <property type="protein sequence ID" value="KAL3698563.1"/>
    <property type="molecule type" value="Genomic_DNA"/>
</dbReference>
<gene>
    <name evidence="1" type="ORF">R1sor_012639</name>
</gene>
<dbReference type="AlphaFoldDB" id="A0ABD3I4D4"/>
<evidence type="ECO:0008006" key="3">
    <source>
        <dbReference type="Google" id="ProtNLM"/>
    </source>
</evidence>
<protein>
    <recommendedName>
        <fullName evidence="3">Reverse transcriptase</fullName>
    </recommendedName>
</protein>
<sequence>MTVGRKKTSPDWLQNLPLQFIRPDQSIKYLGASLSTLWNGVDNGNLLLASLSRKVKTFTQDFMSFESRVVALKHVVYASLIYQLMVARFKVGTVKKIEGMLRKFLWSMNRDGQPKKSLVKWDFVTIPEKFGGLEIFRVREFQQALICRSILKAVENPTQAIWPAMFSTMFLNSPPNQFSVRLFCMPVPSQFKLCPVASLIAQAWTNFLSLFRWRPQGAEISLTGCILDSCFLLARRHVGVSEALEFARRVEKICRERQILPDWRTPDGQTLDLSWRGSHIYGLFLADAELL</sequence>
<dbReference type="PANTHER" id="PTHR33116:SF66">
    <property type="entry name" value="REVERSE TRANSCRIPTASE ZINC-BINDING DOMAIN-CONTAINING PROTEIN"/>
    <property type="match status" value="1"/>
</dbReference>
<dbReference type="Proteomes" id="UP001633002">
    <property type="component" value="Unassembled WGS sequence"/>
</dbReference>
<organism evidence="1 2">
    <name type="scientific">Riccia sorocarpa</name>
    <dbReference type="NCBI Taxonomy" id="122646"/>
    <lineage>
        <taxon>Eukaryota</taxon>
        <taxon>Viridiplantae</taxon>
        <taxon>Streptophyta</taxon>
        <taxon>Embryophyta</taxon>
        <taxon>Marchantiophyta</taxon>
        <taxon>Marchantiopsida</taxon>
        <taxon>Marchantiidae</taxon>
        <taxon>Marchantiales</taxon>
        <taxon>Ricciaceae</taxon>
        <taxon>Riccia</taxon>
    </lineage>
</organism>
<comment type="caution">
    <text evidence="1">The sequence shown here is derived from an EMBL/GenBank/DDBJ whole genome shotgun (WGS) entry which is preliminary data.</text>
</comment>
<keyword evidence="2" id="KW-1185">Reference proteome</keyword>
<evidence type="ECO:0000313" key="1">
    <source>
        <dbReference type="EMBL" id="KAL3698563.1"/>
    </source>
</evidence>
<proteinExistence type="predicted"/>
<name>A0ABD3I4D4_9MARC</name>
<dbReference type="PANTHER" id="PTHR33116">
    <property type="entry name" value="REVERSE TRANSCRIPTASE ZINC-BINDING DOMAIN-CONTAINING PROTEIN-RELATED-RELATED"/>
    <property type="match status" value="1"/>
</dbReference>
<accession>A0ABD3I4D4</accession>
<reference evidence="1 2" key="1">
    <citation type="submission" date="2024-09" db="EMBL/GenBank/DDBJ databases">
        <title>Chromosome-scale assembly of Riccia sorocarpa.</title>
        <authorList>
            <person name="Paukszto L."/>
        </authorList>
    </citation>
    <scope>NUCLEOTIDE SEQUENCE [LARGE SCALE GENOMIC DNA]</scope>
    <source>
        <strain evidence="1">LP-2024</strain>
        <tissue evidence="1">Aerial parts of the thallus</tissue>
    </source>
</reference>